<dbReference type="Proteomes" id="UP000069443">
    <property type="component" value="Unassembled WGS sequence"/>
</dbReference>
<name>A0A117ICA8_MYCCR</name>
<accession>A0A117ICA8</accession>
<comment type="caution">
    <text evidence="2">The sequence shown here is derived from an EMBL/GenBank/DDBJ whole genome shotgun (WGS) entry which is preliminary data.</text>
</comment>
<keyword evidence="1" id="KW-0812">Transmembrane</keyword>
<feature type="transmembrane region" description="Helical" evidence="1">
    <location>
        <begin position="70"/>
        <end position="91"/>
    </location>
</feature>
<feature type="transmembrane region" description="Helical" evidence="1">
    <location>
        <begin position="23"/>
        <end position="50"/>
    </location>
</feature>
<protein>
    <recommendedName>
        <fullName evidence="4">Transmembrane protein</fullName>
    </recommendedName>
</protein>
<dbReference type="RefSeq" id="WP_062659918.1">
    <property type="nucleotide sequence ID" value="NZ_BCSY01000129.1"/>
</dbReference>
<keyword evidence="1" id="KW-0472">Membrane</keyword>
<organism evidence="2 3">
    <name type="scientific">Mycolicibacterium canariasense</name>
    <name type="common">Mycobacterium canariasense</name>
    <dbReference type="NCBI Taxonomy" id="228230"/>
    <lineage>
        <taxon>Bacteria</taxon>
        <taxon>Bacillati</taxon>
        <taxon>Actinomycetota</taxon>
        <taxon>Actinomycetes</taxon>
        <taxon>Mycobacteriales</taxon>
        <taxon>Mycobacteriaceae</taxon>
        <taxon>Mycolicibacterium</taxon>
    </lineage>
</organism>
<keyword evidence="3" id="KW-1185">Reference proteome</keyword>
<reference evidence="3" key="1">
    <citation type="journal article" date="2016" name="Genome Announc.">
        <title>Draft Genome Sequences of Five Rapidly Growing Mycobacterium Species, M. thermoresistibile, M. fortuitum subsp. acetamidolyticum, M. canariasense, M. brisbanense, and M. novocastrense.</title>
        <authorList>
            <person name="Katahira K."/>
            <person name="Ogura Y."/>
            <person name="Gotoh Y."/>
            <person name="Hayashi T."/>
        </authorList>
    </citation>
    <scope>NUCLEOTIDE SEQUENCE [LARGE SCALE GENOMIC DNA]</scope>
    <source>
        <strain evidence="3">JCM15298</strain>
    </source>
</reference>
<evidence type="ECO:0000313" key="3">
    <source>
        <dbReference type="Proteomes" id="UP000069443"/>
    </source>
</evidence>
<dbReference type="STRING" id="228230.RMCC_6209"/>
<gene>
    <name evidence="2" type="ORF">RMCC_6209</name>
</gene>
<reference evidence="3" key="2">
    <citation type="submission" date="2016-02" db="EMBL/GenBank/DDBJ databases">
        <title>Draft genome sequence of five rapidly growing Mycobacterium species.</title>
        <authorList>
            <person name="Katahira K."/>
            <person name="Gotou Y."/>
            <person name="Iida K."/>
            <person name="Ogura Y."/>
            <person name="Hayashi T."/>
        </authorList>
    </citation>
    <scope>NUCLEOTIDE SEQUENCE [LARGE SCALE GENOMIC DNA]</scope>
    <source>
        <strain evidence="3">JCM15298</strain>
    </source>
</reference>
<proteinExistence type="predicted"/>
<evidence type="ECO:0000313" key="2">
    <source>
        <dbReference type="EMBL" id="GAS99244.1"/>
    </source>
</evidence>
<dbReference type="OrthoDB" id="4640936at2"/>
<sequence>MTYGYSPNPAPPPVRPPRSGIDLGVSVTLLVLTYAGGSTAAVLGVFMMAFTDYCPPATCDIDAGVTAAMTGFGVAALLAVAGTVVTVVALVRRARGWPWALGTMVLCGVACVLALAGYLTAVGG</sequence>
<dbReference type="AlphaFoldDB" id="A0A117ICA8"/>
<dbReference type="EMBL" id="BCSY01000129">
    <property type="protein sequence ID" value="GAS99244.1"/>
    <property type="molecule type" value="Genomic_DNA"/>
</dbReference>
<keyword evidence="1" id="KW-1133">Transmembrane helix</keyword>
<evidence type="ECO:0000256" key="1">
    <source>
        <dbReference type="SAM" id="Phobius"/>
    </source>
</evidence>
<evidence type="ECO:0008006" key="4">
    <source>
        <dbReference type="Google" id="ProtNLM"/>
    </source>
</evidence>
<feature type="transmembrane region" description="Helical" evidence="1">
    <location>
        <begin position="98"/>
        <end position="121"/>
    </location>
</feature>